<sequence>MSDDLTGVIDDATFNADASADAGTVSYAEPVLTWTGDIAVGATVTITYSVTVDDPPAGDHSLDNAVTGPPGSTCEEGSDDPDCSSEVPVKALEIAKVAATTSASAGDTVTYTVTATNTGQVDFTGETITDDLTGVIDDATFNDDASADAGTVSYAEPTLTWTGDIAVGSTVTITYTVTVDDPPTGDDSLDNMVVGPPGSTCEPGSDDPACTTTVPLGELDILKSSSAADDPVVPGSTIEYTVTVTNSGGLDYEGAEVTDDLTEVVDDATFNDDASADAGTVSYTEPTLTWTGDIAIGETVTITYTVTVNDPLEGDGSAVNSVTGPPGSNCPPGSTDPDCTTTEEIAALDIAKSADTETANAGDTVNYTVTIANTGAADYEGAEVTDDLTGVVDDATFNDDASADSGTVSYAEPILTWTGDVAAGATVTITYSVTVTSPIEGDANLANTVTGPPGSTCEPDSDDPDCTTNVPLADLEIEKQADTAEAMPGDTVAYTITVTNPGQADYTGAEFTDDMSGVVDDATFNDDASADSGTVVFAEPVLTWTGDVAAGQTVTITYTVTVNDPVSGDGNLANVVTGPPGTPCEPGSDDPACSPEVPVKALDIVKSSDATTAKPGEDVAYTVTITNTGTVAYTGTTVTDDMSGVVDDATFNDDASADSGEVSYTEPTLTWTGDVPVGGTVVITYTVTVNDPISGDGELGNVVTGPPGSPCEEGSDDPACQPEVPLAALEIEKTADKSTVIPGEDVAYTVTITNPGQADFTGAEVTDDLTEVIDDAAYNDDASADAGAIAYAEPVLTWTGDVAVGATVTITYTVTVDSPITGDSELDNTVTGPPGSNCPDGSTDPRCTTNIGAASLEIAKVPGSESTVAGATVEYTITVTNTGSADYPDAEVTDDLTEVIDDAVFNDDAMADSGEIAYAEPILTWTGEVAEGQTVTITYSVTVSEPVEGDHNLVNMVTGPPGSTCEPGSDDPACSPEVPVGEVVIDKSNDAPSDDELIPGSTVAYTVTMENVGQLDYTDEEATDDLSGVVDDATYNDDASADSGTVAYSEPTLTWTGDLAIGQTVTITYSVTVNDPISGDKVLRNAFTGIPGSRCGDDPTDTCEHQTPAAELEIVKSSDKTTTGPGEDVSYTVAVTNIGTGPYTDAVVTDDLTGVLDDGNYNDDAAADSGTVSYAEPVITWEGDIDPGQTVTIAYTVTAGDPFPAGDGEMLNVVTGPPGSNCEPGEDAEGCSTLVQKLAHDFGDAPDSFGTTLENDGAHHQITETLGIGEDLHADEDGTPHGTAAAHADDDGIAGVRGLELGSTEVSLDIQATNDGSDDAVLAVWTDVDMDGDHVGDDHLFEQVDVPAGSGTQVYTVTFATEPLVEGEYHARLRLFGIAESPEQGDGEQPESAEEAASVLVNDDPIEEQDSGVHPPSDRLYDITPTGFGGAGEIEDHYHTLGAAPGEEPEPMPVTGASLSGLVVLGAATLLGGLLIIAALAWTRRREENSANE</sequence>
<feature type="domain" description="DUF7927" evidence="3">
    <location>
        <begin position="219"/>
        <end position="343"/>
    </location>
</feature>
<accession>A0ABV8TWU5</accession>
<gene>
    <name evidence="4" type="ORF">ACFPET_08660</name>
</gene>
<dbReference type="Gene3D" id="2.60.40.10">
    <property type="entry name" value="Immunoglobulins"/>
    <property type="match status" value="4"/>
</dbReference>
<feature type="domain" description="DUF7927" evidence="3">
    <location>
        <begin position="475"/>
        <end position="595"/>
    </location>
</feature>
<evidence type="ECO:0000256" key="2">
    <source>
        <dbReference type="SAM" id="Phobius"/>
    </source>
</evidence>
<dbReference type="InterPro" id="IPR051172">
    <property type="entry name" value="Chlamydia_OmcB"/>
</dbReference>
<evidence type="ECO:0000313" key="5">
    <source>
        <dbReference type="Proteomes" id="UP001595823"/>
    </source>
</evidence>
<dbReference type="NCBIfam" id="TIGR01451">
    <property type="entry name" value="B_ant_repeat"/>
    <property type="match status" value="8"/>
</dbReference>
<dbReference type="InterPro" id="IPR013783">
    <property type="entry name" value="Ig-like_fold"/>
</dbReference>
<comment type="caution">
    <text evidence="4">The sequence shown here is derived from an EMBL/GenBank/DDBJ whole genome shotgun (WGS) entry which is preliminary data.</text>
</comment>
<dbReference type="Gene3D" id="2.60.40.740">
    <property type="match status" value="1"/>
</dbReference>
<dbReference type="RefSeq" id="WP_380619816.1">
    <property type="nucleotide sequence ID" value="NZ_JBHSDK010000012.1"/>
</dbReference>
<reference evidence="5" key="1">
    <citation type="journal article" date="2019" name="Int. J. Syst. Evol. Microbiol.">
        <title>The Global Catalogue of Microorganisms (GCM) 10K type strain sequencing project: providing services to taxonomists for standard genome sequencing and annotation.</title>
        <authorList>
            <consortium name="The Broad Institute Genomics Platform"/>
            <consortium name="The Broad Institute Genome Sequencing Center for Infectious Disease"/>
            <person name="Wu L."/>
            <person name="Ma J."/>
        </authorList>
    </citation>
    <scope>NUCLEOTIDE SEQUENCE [LARGE SCALE GENOMIC DNA]</scope>
    <source>
        <strain evidence="5">IBRC-M 10908</strain>
    </source>
</reference>
<feature type="domain" description="DUF7927" evidence="3">
    <location>
        <begin position="1112"/>
        <end position="1229"/>
    </location>
</feature>
<dbReference type="PANTHER" id="PTHR34819:SF3">
    <property type="entry name" value="CELL SURFACE PROTEIN"/>
    <property type="match status" value="1"/>
</dbReference>
<feature type="domain" description="DUF7927" evidence="3">
    <location>
        <begin position="602"/>
        <end position="723"/>
    </location>
</feature>
<keyword evidence="5" id="KW-1185">Reference proteome</keyword>
<proteinExistence type="predicted"/>
<organism evidence="4 5">
    <name type="scientific">Salininema proteolyticum</name>
    <dbReference type="NCBI Taxonomy" id="1607685"/>
    <lineage>
        <taxon>Bacteria</taxon>
        <taxon>Bacillati</taxon>
        <taxon>Actinomycetota</taxon>
        <taxon>Actinomycetes</taxon>
        <taxon>Glycomycetales</taxon>
        <taxon>Glycomycetaceae</taxon>
        <taxon>Salininema</taxon>
    </lineage>
</organism>
<dbReference type="Proteomes" id="UP001595823">
    <property type="component" value="Unassembled WGS sequence"/>
</dbReference>
<feature type="domain" description="DUF7927" evidence="3">
    <location>
        <begin position="983"/>
        <end position="1107"/>
    </location>
</feature>
<feature type="transmembrane region" description="Helical" evidence="2">
    <location>
        <begin position="1459"/>
        <end position="1482"/>
    </location>
</feature>
<keyword evidence="2" id="KW-0472">Membrane</keyword>
<feature type="domain" description="DUF7927" evidence="3">
    <location>
        <begin position="729"/>
        <end position="849"/>
    </location>
</feature>
<feature type="domain" description="DUF7927" evidence="3">
    <location>
        <begin position="863"/>
        <end position="974"/>
    </location>
</feature>
<feature type="domain" description="DUF7927" evidence="3">
    <location>
        <begin position="349"/>
        <end position="469"/>
    </location>
</feature>
<dbReference type="Pfam" id="PF25549">
    <property type="entry name" value="DUF7927"/>
    <property type="match status" value="10"/>
</dbReference>
<keyword evidence="2" id="KW-1133">Transmembrane helix</keyword>
<dbReference type="InterPro" id="IPR047589">
    <property type="entry name" value="DUF11_rpt"/>
</dbReference>
<evidence type="ECO:0000313" key="4">
    <source>
        <dbReference type="EMBL" id="MFC4335266.1"/>
    </source>
</evidence>
<dbReference type="EMBL" id="JBHSDK010000012">
    <property type="protein sequence ID" value="MFC4335266.1"/>
    <property type="molecule type" value="Genomic_DNA"/>
</dbReference>
<dbReference type="InterPro" id="IPR057687">
    <property type="entry name" value="DUF7927"/>
</dbReference>
<feature type="domain" description="DUF7927" evidence="3">
    <location>
        <begin position="100"/>
        <end position="213"/>
    </location>
</feature>
<dbReference type="PANTHER" id="PTHR34819">
    <property type="entry name" value="LARGE CYSTEINE-RICH PERIPLASMIC PROTEIN OMCB"/>
    <property type="match status" value="1"/>
</dbReference>
<protein>
    <submittedName>
        <fullName evidence="4">Internalin</fullName>
    </submittedName>
</protein>
<feature type="region of interest" description="Disordered" evidence="1">
    <location>
        <begin position="55"/>
        <end position="83"/>
    </location>
</feature>
<dbReference type="Gene3D" id="2.60.40.1170">
    <property type="entry name" value="Mu homology domain, subdomain B"/>
    <property type="match status" value="1"/>
</dbReference>
<name>A0ABV8TWU5_9ACTN</name>
<evidence type="ECO:0000256" key="1">
    <source>
        <dbReference type="SAM" id="MobiDB-lite"/>
    </source>
</evidence>
<keyword evidence="2" id="KW-0812">Transmembrane</keyword>
<feature type="domain" description="DUF7927" evidence="3">
    <location>
        <begin position="2"/>
        <end position="84"/>
    </location>
</feature>
<evidence type="ECO:0000259" key="3">
    <source>
        <dbReference type="Pfam" id="PF25549"/>
    </source>
</evidence>